<dbReference type="PROSITE" id="PS51257">
    <property type="entry name" value="PROKAR_LIPOPROTEIN"/>
    <property type="match status" value="1"/>
</dbReference>
<keyword evidence="1" id="KW-0732">Signal</keyword>
<feature type="signal peptide" evidence="1">
    <location>
        <begin position="1"/>
        <end position="18"/>
    </location>
</feature>
<evidence type="ECO:0008006" key="4">
    <source>
        <dbReference type="Google" id="ProtNLM"/>
    </source>
</evidence>
<dbReference type="EMBL" id="JPWF01000001">
    <property type="protein sequence ID" value="RCK39555.1"/>
    <property type="molecule type" value="Genomic_DNA"/>
</dbReference>
<gene>
    <name evidence="2" type="ORF">TH19_00400</name>
</gene>
<name>A0A367WDM5_9PROT</name>
<accession>A0A367WDM5</accession>
<protein>
    <recommendedName>
        <fullName evidence="4">Lipoprotein</fullName>
    </recommendedName>
</protein>
<comment type="caution">
    <text evidence="2">The sequence shown here is derived from an EMBL/GenBank/DDBJ whole genome shotgun (WGS) entry which is preliminary data.</text>
</comment>
<evidence type="ECO:0000313" key="2">
    <source>
        <dbReference type="EMBL" id="RCK39555.1"/>
    </source>
</evidence>
<reference evidence="2 3" key="1">
    <citation type="submission" date="2014-07" db="EMBL/GenBank/DDBJ databases">
        <title>Draft genome sequence of Thalassospira profundimaris 35.</title>
        <authorList>
            <person name="Lai Q."/>
            <person name="Shao Z."/>
        </authorList>
    </citation>
    <scope>NUCLEOTIDE SEQUENCE [LARGE SCALE GENOMIC DNA]</scope>
    <source>
        <strain evidence="2 3">35</strain>
    </source>
</reference>
<sequence length="152" mass="16888">MGQLTRFLAVFMFFPLLAACQDEEASGPSADEITTAVIERFRDDPYAKVGHVENVTKTNSIAKGDDEVIVMVRYDLVFDRSIADFADDVTEKGKAAGTMDDVGNTVSDAIDLVKTKMLAMKEGDFKAGDRRAMENEIRLLKSEKGWIYRGDH</sequence>
<evidence type="ECO:0000256" key="1">
    <source>
        <dbReference type="SAM" id="SignalP"/>
    </source>
</evidence>
<feature type="chain" id="PRO_5017068131" description="Lipoprotein" evidence="1">
    <location>
        <begin position="19"/>
        <end position="152"/>
    </location>
</feature>
<organism evidence="2 3">
    <name type="scientific">Thalassospira profundimaris</name>
    <dbReference type="NCBI Taxonomy" id="502049"/>
    <lineage>
        <taxon>Bacteria</taxon>
        <taxon>Pseudomonadati</taxon>
        <taxon>Pseudomonadota</taxon>
        <taxon>Alphaproteobacteria</taxon>
        <taxon>Rhodospirillales</taxon>
        <taxon>Thalassospiraceae</taxon>
        <taxon>Thalassospira</taxon>
    </lineage>
</organism>
<dbReference type="OrthoDB" id="7349822at2"/>
<proteinExistence type="predicted"/>
<dbReference type="AlphaFoldDB" id="A0A367WDM5"/>
<dbReference type="RefSeq" id="WP_114100349.1">
    <property type="nucleotide sequence ID" value="NZ_JPWF01000001.1"/>
</dbReference>
<dbReference type="Proteomes" id="UP000253226">
    <property type="component" value="Unassembled WGS sequence"/>
</dbReference>
<evidence type="ECO:0000313" key="3">
    <source>
        <dbReference type="Proteomes" id="UP000253226"/>
    </source>
</evidence>